<accession>A0ABU1PP95</accession>
<dbReference type="RefSeq" id="WP_310304072.1">
    <property type="nucleotide sequence ID" value="NZ_BAAAXB010000001.1"/>
</dbReference>
<evidence type="ECO:0000259" key="3">
    <source>
        <dbReference type="PROSITE" id="PS51462"/>
    </source>
</evidence>
<dbReference type="PANTHER" id="PTHR11839">
    <property type="entry name" value="UDP/ADP-SUGAR PYROPHOSPHATASE"/>
    <property type="match status" value="1"/>
</dbReference>
<dbReference type="InterPro" id="IPR000086">
    <property type="entry name" value="NUDIX_hydrolase_dom"/>
</dbReference>
<evidence type="ECO:0000313" key="5">
    <source>
        <dbReference type="Proteomes" id="UP001268819"/>
    </source>
</evidence>
<dbReference type="CDD" id="cd03424">
    <property type="entry name" value="NUDIX_ADPRase_Nudt5_UGPPase_Nudt14"/>
    <property type="match status" value="1"/>
</dbReference>
<comment type="cofactor">
    <cofactor evidence="1">
        <name>Mg(2+)</name>
        <dbReference type="ChEBI" id="CHEBI:18420"/>
    </cofactor>
</comment>
<dbReference type="SUPFAM" id="SSF55811">
    <property type="entry name" value="Nudix"/>
    <property type="match status" value="1"/>
</dbReference>
<dbReference type="EMBL" id="JAVDSG010000001">
    <property type="protein sequence ID" value="MDR6592492.1"/>
    <property type="molecule type" value="Genomic_DNA"/>
</dbReference>
<dbReference type="Gene3D" id="3.90.79.10">
    <property type="entry name" value="Nucleoside Triphosphate Pyrophosphohydrolase"/>
    <property type="match status" value="1"/>
</dbReference>
<evidence type="ECO:0000256" key="2">
    <source>
        <dbReference type="ARBA" id="ARBA00022801"/>
    </source>
</evidence>
<dbReference type="InterPro" id="IPR020084">
    <property type="entry name" value="NUDIX_hydrolase_CS"/>
</dbReference>
<evidence type="ECO:0000313" key="4">
    <source>
        <dbReference type="EMBL" id="MDR6592492.1"/>
    </source>
</evidence>
<reference evidence="4 5" key="1">
    <citation type="submission" date="2023-07" db="EMBL/GenBank/DDBJ databases">
        <title>Sequencing the genomes of 1000 actinobacteria strains.</title>
        <authorList>
            <person name="Klenk H.-P."/>
        </authorList>
    </citation>
    <scope>NUCLEOTIDE SEQUENCE [LARGE SCALE GENOMIC DNA]</scope>
    <source>
        <strain evidence="4 5">DSM 43749</strain>
    </source>
</reference>
<dbReference type="PROSITE" id="PS51462">
    <property type="entry name" value="NUDIX"/>
    <property type="match status" value="1"/>
</dbReference>
<dbReference type="PROSITE" id="PS00893">
    <property type="entry name" value="NUDIX_BOX"/>
    <property type="match status" value="1"/>
</dbReference>
<keyword evidence="5" id="KW-1185">Reference proteome</keyword>
<protein>
    <submittedName>
        <fullName evidence="4">8-oxo-dGTP pyrophosphatase MutT (NUDIX family)</fullName>
    </submittedName>
</protein>
<dbReference type="Proteomes" id="UP001268819">
    <property type="component" value="Unassembled WGS sequence"/>
</dbReference>
<dbReference type="PANTHER" id="PTHR11839:SF18">
    <property type="entry name" value="NUDIX HYDROLASE DOMAIN-CONTAINING PROTEIN"/>
    <property type="match status" value="1"/>
</dbReference>
<dbReference type="InterPro" id="IPR015797">
    <property type="entry name" value="NUDIX_hydrolase-like_dom_sf"/>
</dbReference>
<feature type="domain" description="Nudix hydrolase" evidence="3">
    <location>
        <begin position="44"/>
        <end position="170"/>
    </location>
</feature>
<dbReference type="Pfam" id="PF00293">
    <property type="entry name" value="NUDIX"/>
    <property type="match status" value="1"/>
</dbReference>
<name>A0ABU1PP95_9PSEU</name>
<gene>
    <name evidence="4" type="ORF">J2S66_000876</name>
</gene>
<keyword evidence="2" id="KW-0378">Hydrolase</keyword>
<comment type="caution">
    <text evidence="4">The sequence shown here is derived from an EMBL/GenBank/DDBJ whole genome shotgun (WGS) entry which is preliminary data.</text>
</comment>
<proteinExistence type="predicted"/>
<evidence type="ECO:0000256" key="1">
    <source>
        <dbReference type="ARBA" id="ARBA00001946"/>
    </source>
</evidence>
<sequence>MTESSAQWTVRGTRRVYASEWVNVDLDNVEIPGGPRFEHHVLRFPRASVGAVVVDHDRVLLLWRHRFTTDTWGWEIPAGWSDDDEDPVTAVVREVREETGYQSGTVTPLITYSPMTGISTQRYRVYLVTYATLVGAPDAAEASRVEWIPTADLPDLIAAGHITDGPSLTALAVYLTTTGADYRADPSG</sequence>
<organism evidence="4 5">
    <name type="scientific">Saccharothrix longispora</name>
    <dbReference type="NCBI Taxonomy" id="33920"/>
    <lineage>
        <taxon>Bacteria</taxon>
        <taxon>Bacillati</taxon>
        <taxon>Actinomycetota</taxon>
        <taxon>Actinomycetes</taxon>
        <taxon>Pseudonocardiales</taxon>
        <taxon>Pseudonocardiaceae</taxon>
        <taxon>Saccharothrix</taxon>
    </lineage>
</organism>